<evidence type="ECO:0000313" key="2">
    <source>
        <dbReference type="Proteomes" id="UP000199677"/>
    </source>
</evidence>
<proteinExistence type="predicted"/>
<dbReference type="STRING" id="416873.SAMN04487951_10233"/>
<name>A0A1G9Y6X4_9GAMM</name>
<sequence>MATTALWIITVSSDQSINDIATCLSDEGLTIREVLEDIGCITGSADNVTAERLKKVEGVVDIAPDMPVDVGPPGVDQTW</sequence>
<dbReference type="Proteomes" id="UP000199677">
    <property type="component" value="Unassembled WGS sequence"/>
</dbReference>
<protein>
    <recommendedName>
        <fullName evidence="3">Ketohydroxyglutarate aldolase</fullName>
    </recommendedName>
</protein>
<evidence type="ECO:0008006" key="3">
    <source>
        <dbReference type="Google" id="ProtNLM"/>
    </source>
</evidence>
<accession>A0A1G9Y6X4</accession>
<dbReference type="EMBL" id="FNII01000002">
    <property type="protein sequence ID" value="SDN04808.1"/>
    <property type="molecule type" value="Genomic_DNA"/>
</dbReference>
<gene>
    <name evidence="1" type="ORF">SAMN04487951_10233</name>
</gene>
<reference evidence="2" key="1">
    <citation type="submission" date="2016-10" db="EMBL/GenBank/DDBJ databases">
        <authorList>
            <person name="Varghese N."/>
            <person name="Submissions S."/>
        </authorList>
    </citation>
    <scope>NUCLEOTIDE SEQUENCE [LARGE SCALE GENOMIC DNA]</scope>
    <source>
        <strain evidence="2">CGMCC 1.6494</strain>
    </source>
</reference>
<dbReference type="RefSeq" id="WP_089702007.1">
    <property type="nucleotide sequence ID" value="NZ_FNII01000002.1"/>
</dbReference>
<dbReference type="OrthoDB" id="6168543at2"/>
<organism evidence="1 2">
    <name type="scientific">Vreelandella arcis</name>
    <dbReference type="NCBI Taxonomy" id="416873"/>
    <lineage>
        <taxon>Bacteria</taxon>
        <taxon>Pseudomonadati</taxon>
        <taxon>Pseudomonadota</taxon>
        <taxon>Gammaproteobacteria</taxon>
        <taxon>Oceanospirillales</taxon>
        <taxon>Halomonadaceae</taxon>
        <taxon>Vreelandella</taxon>
    </lineage>
</organism>
<dbReference type="AlphaFoldDB" id="A0A1G9Y6X4"/>
<evidence type="ECO:0000313" key="1">
    <source>
        <dbReference type="EMBL" id="SDN04808.1"/>
    </source>
</evidence>
<keyword evidence="2" id="KW-1185">Reference proteome</keyword>